<accession>U9UEE1</accession>
<evidence type="ECO:0000256" key="1">
    <source>
        <dbReference type="SAM" id="MobiDB-lite"/>
    </source>
</evidence>
<organism evidence="2">
    <name type="scientific">Rhizophagus irregularis (strain DAOM 181602 / DAOM 197198 / MUCL 43194)</name>
    <name type="common">Arbuscular mycorrhizal fungus</name>
    <name type="synonym">Glomus intraradices</name>
    <dbReference type="NCBI Taxonomy" id="747089"/>
    <lineage>
        <taxon>Eukaryota</taxon>
        <taxon>Fungi</taxon>
        <taxon>Fungi incertae sedis</taxon>
        <taxon>Mucoromycota</taxon>
        <taxon>Glomeromycotina</taxon>
        <taxon>Glomeromycetes</taxon>
        <taxon>Glomerales</taxon>
        <taxon>Glomeraceae</taxon>
        <taxon>Rhizophagus</taxon>
    </lineage>
</organism>
<dbReference type="HOGENOM" id="CLU_1074197_0_0_1"/>
<keyword evidence="4" id="KW-1185">Reference proteome</keyword>
<evidence type="ECO:0008006" key="5">
    <source>
        <dbReference type="Google" id="ProtNLM"/>
    </source>
</evidence>
<gene>
    <name evidence="3" type="ORF">GLOIN_2v1873614</name>
    <name evidence="2" type="ORF">GLOINDRAFT_2799</name>
</gene>
<dbReference type="AlphaFoldDB" id="U9UEE1"/>
<dbReference type="VEuPathDB" id="FungiDB:RhiirFUN_016415"/>
<dbReference type="EMBL" id="AUPC02000071">
    <property type="protein sequence ID" value="POG74496.1"/>
    <property type="molecule type" value="Genomic_DNA"/>
</dbReference>
<reference evidence="3 4" key="1">
    <citation type="journal article" date="2013" name="Proc. Natl. Acad. Sci. U.S.A.">
        <title>Genome of an arbuscular mycorrhizal fungus provides insight into the oldest plant symbiosis.</title>
        <authorList>
            <person name="Tisserant E."/>
            <person name="Malbreil M."/>
            <person name="Kuo A."/>
            <person name="Kohler A."/>
            <person name="Symeonidi A."/>
            <person name="Balestrini R."/>
            <person name="Charron P."/>
            <person name="Duensing N."/>
            <person name="Frei Dit Frey N."/>
            <person name="Gianinazzi-Pearson V."/>
            <person name="Gilbert L.B."/>
            <person name="Handa Y."/>
            <person name="Herr J.R."/>
            <person name="Hijri M."/>
            <person name="Koul R."/>
            <person name="Kawaguchi M."/>
            <person name="Krajinski F."/>
            <person name="Lammers P.J."/>
            <person name="Masclaux F.G."/>
            <person name="Murat C."/>
            <person name="Morin E."/>
            <person name="Ndikumana S."/>
            <person name="Pagni M."/>
            <person name="Petitpierre D."/>
            <person name="Requena N."/>
            <person name="Rosikiewicz P."/>
            <person name="Riley R."/>
            <person name="Saito K."/>
            <person name="San Clemente H."/>
            <person name="Shapiro H."/>
            <person name="van Tuinen D."/>
            <person name="Becard G."/>
            <person name="Bonfante P."/>
            <person name="Paszkowski U."/>
            <person name="Shachar-Hill Y.Y."/>
            <person name="Tuskan G.A."/>
            <person name="Young P.W."/>
            <person name="Sanders I.R."/>
            <person name="Henrissat B."/>
            <person name="Rensing S.A."/>
            <person name="Grigoriev I.V."/>
            <person name="Corradi N."/>
            <person name="Roux C."/>
            <person name="Martin F."/>
        </authorList>
    </citation>
    <scope>NUCLEOTIDE SEQUENCE [LARGE SCALE GENOMIC DNA]</scope>
    <source>
        <strain evidence="4">DAOM 181602 / DAOM 197198 / MUCL 43194</strain>
        <strain evidence="3">DAOM 197198</strain>
    </source>
</reference>
<reference evidence="2" key="2">
    <citation type="submission" date="2013-07" db="EMBL/GenBank/DDBJ databases">
        <title>The genome of an arbuscular mycorrhizal fungus provides insights into the evolution of the oldest plant symbiosis.</title>
        <authorList>
            <consortium name="DOE Joint Genome Institute"/>
            <person name="Tisserant E."/>
            <person name="Malbreil M."/>
            <person name="Kuo A."/>
            <person name="Kohler A."/>
            <person name="Symeonidi A."/>
            <person name="Balestrini R."/>
            <person name="Charron P."/>
            <person name="Duensing N."/>
            <person name="Frei-dit-Frey N."/>
            <person name="Gianinazzi-Pearson V."/>
            <person name="Gilbert B."/>
            <person name="Handa Y."/>
            <person name="Hijri M."/>
            <person name="Kaul R."/>
            <person name="Kawaguchi M."/>
            <person name="Krajinski F."/>
            <person name="Lammers P."/>
            <person name="Lapierre D."/>
            <person name="Masclaux F.G."/>
            <person name="Murat C."/>
            <person name="Morin E."/>
            <person name="Ndikumana S."/>
            <person name="Pagni M."/>
            <person name="Petitpierre D."/>
            <person name="Requena N."/>
            <person name="Rosikiewicz P."/>
            <person name="Riley R."/>
            <person name="Saito K."/>
            <person name="San Clemente H."/>
            <person name="Shapiro H."/>
            <person name="van Tuinen D."/>
            <person name="Becard G."/>
            <person name="Bonfante P."/>
            <person name="Paszkowski U."/>
            <person name="Shachar-Hill Y."/>
            <person name="Young J.P."/>
            <person name="Sanders I.R."/>
            <person name="Henrissat B."/>
            <person name="Rensing S.A."/>
            <person name="Grigoriev I.V."/>
            <person name="Corradi N."/>
            <person name="Roux C."/>
            <person name="Martin F."/>
        </authorList>
    </citation>
    <scope>NUCLEOTIDE SEQUENCE</scope>
    <source>
        <strain evidence="2">DAOM 197198</strain>
    </source>
</reference>
<dbReference type="EMBL" id="KI283390">
    <property type="protein sequence ID" value="ESA13961.1"/>
    <property type="molecule type" value="Genomic_DNA"/>
</dbReference>
<evidence type="ECO:0000313" key="3">
    <source>
        <dbReference type="EMBL" id="POG74496.1"/>
    </source>
</evidence>
<evidence type="ECO:0000313" key="2">
    <source>
        <dbReference type="EMBL" id="ESA13961.1"/>
    </source>
</evidence>
<feature type="region of interest" description="Disordered" evidence="1">
    <location>
        <begin position="91"/>
        <end position="120"/>
    </location>
</feature>
<dbReference type="Proteomes" id="UP000018888">
    <property type="component" value="Unassembled WGS sequence"/>
</dbReference>
<reference evidence="3 4" key="3">
    <citation type="journal article" date="2018" name="New Phytol.">
        <title>High intraspecific genome diversity in the model arbuscular mycorrhizal symbiont Rhizophagus irregularis.</title>
        <authorList>
            <person name="Chen E.C.H."/>
            <person name="Morin E."/>
            <person name="Beaudet D."/>
            <person name="Noel J."/>
            <person name="Yildirir G."/>
            <person name="Ndikumana S."/>
            <person name="Charron P."/>
            <person name="St-Onge C."/>
            <person name="Giorgi J."/>
            <person name="Kruger M."/>
            <person name="Marton T."/>
            <person name="Ropars J."/>
            <person name="Grigoriev I.V."/>
            <person name="Hainaut M."/>
            <person name="Henrissat B."/>
            <person name="Roux C."/>
            <person name="Martin F."/>
            <person name="Corradi N."/>
        </authorList>
    </citation>
    <scope>NUCLEOTIDE SEQUENCE [LARGE SCALE GENOMIC DNA]</scope>
    <source>
        <strain evidence="4">DAOM 181602 / DAOM 197198 / MUCL 43194</strain>
        <strain evidence="3">DAOM 197198</strain>
    </source>
</reference>
<sequence length="234" mass="27815">MKETKNTLNHKEFLKVKNNPPCKLNMKIDDLLRDRYNNNSYNLYLRNVLAQPNKKGRGSISKNLLNKMWKEESDEIKKFFRILAIEGNHRFKLRNPKSPSTQPSPQPSKKKLPLLLPRPPLTQPHVSYQPKLLYEYYQPQPLSSHDKYWNMYKLSDELCQPQLQPQLQVQLQPQLQPQLSTILPQPLPQHINYQPLSHEDNQLPEFYLPPLPELFPNNEHEQPQSPLYDVYFNW</sequence>
<name>U9UEE1_RHIID</name>
<protein>
    <recommendedName>
        <fullName evidence="5">MATA-HMG</fullName>
    </recommendedName>
</protein>
<evidence type="ECO:0000313" key="4">
    <source>
        <dbReference type="Proteomes" id="UP000018888"/>
    </source>
</evidence>
<proteinExistence type="predicted"/>